<feature type="compositionally biased region" description="Basic residues" evidence="3">
    <location>
        <begin position="616"/>
        <end position="627"/>
    </location>
</feature>
<dbReference type="FunFam" id="1.10.287.130:FF:000023">
    <property type="entry name" value="Sensor histidine kinase/response regulator, putative"/>
    <property type="match status" value="1"/>
</dbReference>
<evidence type="ECO:0000256" key="2">
    <source>
        <dbReference type="PROSITE-ProRule" id="PRU00169"/>
    </source>
</evidence>
<dbReference type="SUPFAM" id="SSF55781">
    <property type="entry name" value="GAF domain-like"/>
    <property type="match status" value="1"/>
</dbReference>
<feature type="region of interest" description="Disordered" evidence="3">
    <location>
        <begin position="275"/>
        <end position="329"/>
    </location>
</feature>
<gene>
    <name evidence="6" type="ORF">PV07_03912</name>
</gene>
<proteinExistence type="predicted"/>
<dbReference type="EMBL" id="KN847041">
    <property type="protein sequence ID" value="KIW32359.1"/>
    <property type="molecule type" value="Genomic_DNA"/>
</dbReference>
<dbReference type="InterPro" id="IPR003594">
    <property type="entry name" value="HATPase_dom"/>
</dbReference>
<dbReference type="Pfam" id="PF00072">
    <property type="entry name" value="Response_reg"/>
    <property type="match status" value="1"/>
</dbReference>
<feature type="region of interest" description="Disordered" evidence="3">
    <location>
        <begin position="832"/>
        <end position="857"/>
    </location>
</feature>
<dbReference type="STRING" id="569365.A0A0D2D9G1"/>
<dbReference type="SUPFAM" id="SSF47384">
    <property type="entry name" value="Homodimeric domain of signal transducing histidine kinase"/>
    <property type="match status" value="1"/>
</dbReference>
<dbReference type="GO" id="GO:0000155">
    <property type="term" value="F:phosphorelay sensor kinase activity"/>
    <property type="evidence" value="ECO:0007669"/>
    <property type="project" value="InterPro"/>
</dbReference>
<dbReference type="VEuPathDB" id="FungiDB:PV07_03912"/>
<evidence type="ECO:0000313" key="6">
    <source>
        <dbReference type="EMBL" id="KIW32359.1"/>
    </source>
</evidence>
<dbReference type="OrthoDB" id="303614at2759"/>
<evidence type="ECO:0000256" key="1">
    <source>
        <dbReference type="ARBA" id="ARBA00022553"/>
    </source>
</evidence>
<dbReference type="PANTHER" id="PTHR43719:SF72">
    <property type="entry name" value="HISTIDINE KINASE_RESPONSE REGULATOR, PUTATIVE (AFU_ORTHOLOGUE AFUA_8G06140)-RELATED"/>
    <property type="match status" value="1"/>
</dbReference>
<feature type="domain" description="Response regulatory" evidence="5">
    <location>
        <begin position="1139"/>
        <end position="1263"/>
    </location>
</feature>
<feature type="region of interest" description="Disordered" evidence="3">
    <location>
        <begin position="365"/>
        <end position="385"/>
    </location>
</feature>
<reference evidence="6 7" key="1">
    <citation type="submission" date="2015-01" db="EMBL/GenBank/DDBJ databases">
        <title>The Genome Sequence of Cladophialophora immunda CBS83496.</title>
        <authorList>
            <consortium name="The Broad Institute Genomics Platform"/>
            <person name="Cuomo C."/>
            <person name="de Hoog S."/>
            <person name="Gorbushina A."/>
            <person name="Stielow B."/>
            <person name="Teixiera M."/>
            <person name="Abouelleil A."/>
            <person name="Chapman S.B."/>
            <person name="Priest M."/>
            <person name="Young S.K."/>
            <person name="Wortman J."/>
            <person name="Nusbaum C."/>
            <person name="Birren B."/>
        </authorList>
    </citation>
    <scope>NUCLEOTIDE SEQUENCE [LARGE SCALE GENOMIC DNA]</scope>
    <source>
        <strain evidence="6 7">CBS 83496</strain>
    </source>
</reference>
<dbReference type="HOGENOM" id="CLU_002763_0_0_1"/>
<dbReference type="InterPro" id="IPR036890">
    <property type="entry name" value="HATPase_C_sf"/>
</dbReference>
<dbReference type="InterPro" id="IPR005467">
    <property type="entry name" value="His_kinase_dom"/>
</dbReference>
<dbReference type="PRINTS" id="PR00344">
    <property type="entry name" value="BCTRLSENSOR"/>
</dbReference>
<organism evidence="6 7">
    <name type="scientific">Cladophialophora immunda</name>
    <dbReference type="NCBI Taxonomy" id="569365"/>
    <lineage>
        <taxon>Eukaryota</taxon>
        <taxon>Fungi</taxon>
        <taxon>Dikarya</taxon>
        <taxon>Ascomycota</taxon>
        <taxon>Pezizomycotina</taxon>
        <taxon>Eurotiomycetes</taxon>
        <taxon>Chaetothyriomycetidae</taxon>
        <taxon>Chaetothyriales</taxon>
        <taxon>Herpotrichiellaceae</taxon>
        <taxon>Cladophialophora</taxon>
    </lineage>
</organism>
<dbReference type="Proteomes" id="UP000054466">
    <property type="component" value="Unassembled WGS sequence"/>
</dbReference>
<dbReference type="CDD" id="cd17546">
    <property type="entry name" value="REC_hyHK_CKI1_RcsC-like"/>
    <property type="match status" value="1"/>
</dbReference>
<dbReference type="SMART" id="SM00387">
    <property type="entry name" value="HATPase_c"/>
    <property type="match status" value="1"/>
</dbReference>
<dbReference type="Pfam" id="PF02518">
    <property type="entry name" value="HATPase_c"/>
    <property type="match status" value="1"/>
</dbReference>
<dbReference type="Gene3D" id="1.10.287.130">
    <property type="match status" value="1"/>
</dbReference>
<evidence type="ECO:0000313" key="7">
    <source>
        <dbReference type="Proteomes" id="UP000054466"/>
    </source>
</evidence>
<dbReference type="CDD" id="cd00082">
    <property type="entry name" value="HisKA"/>
    <property type="match status" value="1"/>
</dbReference>
<dbReference type="SMART" id="SM00448">
    <property type="entry name" value="REC"/>
    <property type="match status" value="1"/>
</dbReference>
<feature type="region of interest" description="Disordered" evidence="3">
    <location>
        <begin position="442"/>
        <end position="466"/>
    </location>
</feature>
<feature type="compositionally biased region" description="Basic and acidic residues" evidence="3">
    <location>
        <begin position="1092"/>
        <end position="1104"/>
    </location>
</feature>
<dbReference type="InterPro" id="IPR036097">
    <property type="entry name" value="HisK_dim/P_sf"/>
</dbReference>
<dbReference type="InterPro" id="IPR011006">
    <property type="entry name" value="CheY-like_superfamily"/>
</dbReference>
<dbReference type="RefSeq" id="XP_016252575.1">
    <property type="nucleotide sequence ID" value="XM_016390673.1"/>
</dbReference>
<accession>A0A0D2D9G1</accession>
<dbReference type="Pfam" id="PF00512">
    <property type="entry name" value="HisKA"/>
    <property type="match status" value="1"/>
</dbReference>
<keyword evidence="7" id="KW-1185">Reference proteome</keyword>
<feature type="compositionally biased region" description="Polar residues" evidence="3">
    <location>
        <begin position="286"/>
        <end position="297"/>
    </location>
</feature>
<dbReference type="InterPro" id="IPR001789">
    <property type="entry name" value="Sig_transdc_resp-reg_receiver"/>
</dbReference>
<dbReference type="AlphaFoldDB" id="A0A0D2D9G1"/>
<dbReference type="InterPro" id="IPR050956">
    <property type="entry name" value="2C_system_His_kinase"/>
</dbReference>
<dbReference type="GeneID" id="27343106"/>
<dbReference type="SMART" id="SM00388">
    <property type="entry name" value="HisKA"/>
    <property type="match status" value="1"/>
</dbReference>
<keyword evidence="1 2" id="KW-0597">Phosphoprotein</keyword>
<evidence type="ECO:0008006" key="8">
    <source>
        <dbReference type="Google" id="ProtNLM"/>
    </source>
</evidence>
<dbReference type="PROSITE" id="PS50109">
    <property type="entry name" value="HIS_KIN"/>
    <property type="match status" value="1"/>
</dbReference>
<dbReference type="PANTHER" id="PTHR43719">
    <property type="entry name" value="TWO-COMPONENT HISTIDINE KINASE"/>
    <property type="match status" value="1"/>
</dbReference>
<dbReference type="InterPro" id="IPR004358">
    <property type="entry name" value="Sig_transdc_His_kin-like_C"/>
</dbReference>
<dbReference type="SUPFAM" id="SSF52172">
    <property type="entry name" value="CheY-like"/>
    <property type="match status" value="1"/>
</dbReference>
<sequence length="1271" mass="139506">MVVTAEGGAAFAQPTDGQMDDARRAREFYHYFQPDNLFHPHLRRRPSVLHVASDEVPNLCKALSPLCQLTALRLKVRKAMINVMDRDVMYSLSEATKISTDEGEEIYEFVEDPILLDCSSVPLKGRICDMTVRLDNKDQNDVPKFVINDLAKSQFAHMEIISGPPYYRFYAGVPVTTRDGVNIGSLAVMDTQPRPNGLTPAEESYLASTAQQIMVFLETNRQAIEGRQSRRMAEGLEAFIAGRKSIHGEKAGFLHSPLFKKRSKFAYGLSVPLENDPSPLLKSPGQAESSSRNQTTVALEHAEDLSTSDSSDADDLNGNSETDGESRTHTKTFARAANLLRECLGDLGEEGAVAFVTVGARLRNPNKKNGNTHGQAMGTVKGEAQSSTKSSFIAYSTLSNPVIPEKGLDERVNGLDGDLLQDLIKRYPGGRLFTLEWNASSSSEDDIESSGRLRSPPNQSRMHSHRKQLEVRAIRTAFPCAGQVLFTPLWDATTGSFAYGCFVATALETRSFNPSIELPFLNSFCSTLMGECSRLDTMIADRQKSDFVGTISHEMRSPLHGLLASVEFLAETDLSGFQRSLISTIDSCGRTLLDTINHVLDFSKINSFQKHWQASNKKHSHGSRRHNFLGPDNSSKSISHGAPALLQLLGVIDVSAVLEEVVDGLVLGYTYTSGLDLTDMPRDASGRARRGRSENHCVDPVKITLDVQKADWTFLTQPGAVRRIIMNLTGNAIKYTSRGTIKVRLQLQTSQQEKGNDVMVLTVADTGKGISQEFLSTKLFVPFAQENALAPGTGLGLSIVRSIILMLGGSIDVKSKLNEGTTVEVVLPIKRPLPGQTSTQTTPYSDGASGLNSTGSSNADNSISLLRDEWSEAAVTFWQSELEPDGDLPRIVESYVQDWYNLPFLDQQLCDSCAVVIAEEENLELLLNRLVATPGRRPALVVMCSVLSRHSVALVQSLEERICSAVEFVSEPCGPHKLARSIRLALEKQAAVRSRFSLAVNQQVVLPNVDLASMTPGTTETESVVEDLAEMDLNSPGETDNAKMVQATETFAASQASHNAQMAIHDPITALRTPRNHVSEGESFPFPSHSQESSRMRRESDRWSIHMSPSNPASPYEAPNIRSRAPSLPQPATGRVDPHILLVDDNKINLKLLETFLKTKRKYGRIKQAEDGQQAVDAVQAAKEPFDIIFMDISMPVLDGFEATRAIRQFEDLRGCKPGAMIIALTGLASARDQSEVFSSGCDIYMTKPVSFKEVGKLLNNWEAHKNIDST</sequence>
<dbReference type="SUPFAM" id="SSF55874">
    <property type="entry name" value="ATPase domain of HSP90 chaperone/DNA topoisomerase II/histidine kinase"/>
    <property type="match status" value="1"/>
</dbReference>
<dbReference type="Gene3D" id="3.30.565.10">
    <property type="entry name" value="Histidine kinase-like ATPase, C-terminal domain"/>
    <property type="match status" value="1"/>
</dbReference>
<feature type="region of interest" description="Disordered" evidence="3">
    <location>
        <begin position="616"/>
        <end position="635"/>
    </location>
</feature>
<name>A0A0D2D9G1_9EURO</name>
<evidence type="ECO:0000259" key="5">
    <source>
        <dbReference type="PROSITE" id="PS50110"/>
    </source>
</evidence>
<dbReference type="InterPro" id="IPR003661">
    <property type="entry name" value="HisK_dim/P_dom"/>
</dbReference>
<feature type="compositionally biased region" description="Polar residues" evidence="3">
    <location>
        <begin position="835"/>
        <end position="857"/>
    </location>
</feature>
<feature type="modified residue" description="4-aspartylphosphate" evidence="2">
    <location>
        <position position="1192"/>
    </location>
</feature>
<protein>
    <recommendedName>
        <fullName evidence="8">Histidine kinase</fullName>
    </recommendedName>
</protein>
<feature type="region of interest" description="Disordered" evidence="3">
    <location>
        <begin position="1077"/>
        <end position="1134"/>
    </location>
</feature>
<dbReference type="PROSITE" id="PS50110">
    <property type="entry name" value="RESPONSE_REGULATORY"/>
    <property type="match status" value="1"/>
</dbReference>
<evidence type="ECO:0000259" key="4">
    <source>
        <dbReference type="PROSITE" id="PS50109"/>
    </source>
</evidence>
<evidence type="ECO:0000256" key="3">
    <source>
        <dbReference type="SAM" id="MobiDB-lite"/>
    </source>
</evidence>
<dbReference type="Gene3D" id="3.40.50.2300">
    <property type="match status" value="1"/>
</dbReference>
<feature type="domain" description="Histidine kinase" evidence="4">
    <location>
        <begin position="550"/>
        <end position="831"/>
    </location>
</feature>